<accession>A0A127VAG5</accession>
<dbReference type="PATRIC" id="fig|188932.3.peg.1104"/>
<dbReference type="Gene3D" id="2.60.120.260">
    <property type="entry name" value="Galactose-binding domain-like"/>
    <property type="match status" value="1"/>
</dbReference>
<dbReference type="PANTHER" id="PTHR43817">
    <property type="entry name" value="GLYCOSYL HYDROLASE"/>
    <property type="match status" value="1"/>
</dbReference>
<dbReference type="CDD" id="cd03143">
    <property type="entry name" value="A4_beta-galactosidase_middle_domain"/>
    <property type="match status" value="1"/>
</dbReference>
<evidence type="ECO:0000259" key="3">
    <source>
        <dbReference type="Pfam" id="PF22666"/>
    </source>
</evidence>
<evidence type="ECO:0000313" key="4">
    <source>
        <dbReference type="EMBL" id="AMP97998.1"/>
    </source>
</evidence>
<evidence type="ECO:0000256" key="2">
    <source>
        <dbReference type="ARBA" id="ARBA00022801"/>
    </source>
</evidence>
<dbReference type="PANTHER" id="PTHR43817:SF1">
    <property type="entry name" value="HYDROLASE, FAMILY 43, PUTATIVE (AFU_ORTHOLOGUE AFUA_3G01660)-RELATED"/>
    <property type="match status" value="1"/>
</dbReference>
<dbReference type="InterPro" id="IPR054593">
    <property type="entry name" value="Beta-mannosidase-like_N2"/>
</dbReference>
<dbReference type="NCBIfam" id="NF045579">
    <property type="entry name" value="rhamnoside_JR"/>
    <property type="match status" value="1"/>
</dbReference>
<dbReference type="InterPro" id="IPR008979">
    <property type="entry name" value="Galactose-bd-like_sf"/>
</dbReference>
<sequence length="1086" mass="122774">MYPMLTKLVFTIQTIFLCLLLVTISAFKAHSQPKASVRMAALEMGFHQIPDSIQTSVYWYWVSGNISKEGVIKDLEAMKKVGINRAFIANVTWGEKNAGPVKLFTATWWDILHTALKTATKLGIEIGIFNCPGWSQSGGPWVKPAQSMRYLTASETVINGPVQIHQKLEKPDSVFQDVKVIAYPAPKDYGTDIRHLKPQLSAIPTLKNLDNLTDQNEQTILHLPAKKPFILNISTEKPYTARSLVIYTAHVPARLEGDLQVKINQTYQTIKHFIIDRTNPNLKNGFIPYGPATISLPATTAKDFRLIFTAYKANCGIAEIKFSSVPFVENYLEKTLAKMWPDGYVYWPAYQWQPQPVIEDKTYVIDPDKVLDISKYMLPDGTLNWQVPAGKWIIERLGMTPTKVQNAHATPEGTGLEVDKMSRSHITAHFNAFLGEIIRRIPAQDRKTWKVAVGDSYETGSQNWTDQFITAFKLTYGYDPLPYLPVLQGNVVGSADHSDRFLWDIRRFIADKVAYDYVGGLRDICHQNGLTIWLENYGHYGFPGEFLQYGGQSDEVSGEFWNEGIKGIIENKAASSCAHIYGKTKVSAESFTTTDQYFMNYPATLKQRADRSFTEGINNTLLHVYIQQPDGGKIPGMNAYFGTEFNRKNTWFYDMDDFLKYIKRCNLILQQGKYVADVAYFISEDAPKMTGIQEPALPNGYAFDYINAEVIKNRLTVKDGNLVLPDGMQYKILVLPRLESMRPELLAKLKEMVAKGAVILGPRPSRSPSLQNLGKADLEVQQLTAELWGNINSSTIKVNHFGKGMVIDGMSLEDAFKLKNIIPDFKTAVTDSVLFIHRALKDGSVYFISNQKSEVVQLSPEFRISGKIPELWDATTGHIRDLPEYTQTARSTIVPLKLTAYESAFIVFRKQDSIQKNKYLNYPEPVKKILLTGPWLVNFDVNLNGPSKPVIFKQLEDWIQNKDELIKYYSGPAYYHHSFELSKVKNEERIVLDLGNVIAIAKVKVNGIAVGGVWSAPYKIDITKALRPGKNELEIKVVNNWINRLIGDHQLPENKRITSTYYDWYDPTVKLQSSGLKGPVQLEIVK</sequence>
<evidence type="ECO:0000256" key="1">
    <source>
        <dbReference type="ARBA" id="ARBA00022729"/>
    </source>
</evidence>
<keyword evidence="5" id="KW-1185">Reference proteome</keyword>
<dbReference type="Proteomes" id="UP000071561">
    <property type="component" value="Chromosome"/>
</dbReference>
<dbReference type="AlphaFoldDB" id="A0A127VAG5"/>
<dbReference type="GO" id="GO:0004553">
    <property type="term" value="F:hydrolase activity, hydrolyzing O-glycosyl compounds"/>
    <property type="evidence" value="ECO:0007669"/>
    <property type="project" value="UniProtKB-ARBA"/>
</dbReference>
<proteinExistence type="predicted"/>
<keyword evidence="2 4" id="KW-0378">Hydrolase</keyword>
<protein>
    <submittedName>
        <fullName evidence="4">Glycoside hydrolase family 2</fullName>
    </submittedName>
</protein>
<dbReference type="SUPFAM" id="SSF49785">
    <property type="entry name" value="Galactose-binding domain-like"/>
    <property type="match status" value="1"/>
</dbReference>
<keyword evidence="1" id="KW-0732">Signal</keyword>
<evidence type="ECO:0000313" key="5">
    <source>
        <dbReference type="Proteomes" id="UP000071561"/>
    </source>
</evidence>
<dbReference type="KEGG" id="pcm:AY601_1069"/>
<dbReference type="Pfam" id="PF22666">
    <property type="entry name" value="Glyco_hydro_2_N2"/>
    <property type="match status" value="1"/>
</dbReference>
<dbReference type="Pfam" id="PF17132">
    <property type="entry name" value="Glyco_hydro_106"/>
    <property type="match status" value="1"/>
</dbReference>
<feature type="domain" description="Beta-mannosidase-like galactose-binding" evidence="3">
    <location>
        <begin position="972"/>
        <end position="1043"/>
    </location>
</feature>
<name>A0A127VAG5_9SPHI</name>
<reference evidence="4 5" key="1">
    <citation type="submission" date="2016-03" db="EMBL/GenBank/DDBJ databases">
        <title>Complete genome sequence of Pedobacter cryoconitis PAMC 27485.</title>
        <authorList>
            <person name="Lee J."/>
            <person name="Kim O.-S."/>
        </authorList>
    </citation>
    <scope>NUCLEOTIDE SEQUENCE [LARGE SCALE GENOMIC DNA]</scope>
    <source>
        <strain evidence="4 5">PAMC 27485</strain>
    </source>
</reference>
<gene>
    <name evidence="4" type="ORF">AY601_1069</name>
</gene>
<dbReference type="EMBL" id="CP014504">
    <property type="protein sequence ID" value="AMP97998.1"/>
    <property type="molecule type" value="Genomic_DNA"/>
</dbReference>
<organism evidence="4 5">
    <name type="scientific">Pedobacter cryoconitis</name>
    <dbReference type="NCBI Taxonomy" id="188932"/>
    <lineage>
        <taxon>Bacteria</taxon>
        <taxon>Pseudomonadati</taxon>
        <taxon>Bacteroidota</taxon>
        <taxon>Sphingobacteriia</taxon>
        <taxon>Sphingobacteriales</taxon>
        <taxon>Sphingobacteriaceae</taxon>
        <taxon>Pedobacter</taxon>
    </lineage>
</organism>